<keyword evidence="2" id="KW-1185">Reference proteome</keyword>
<evidence type="ECO:0000313" key="1">
    <source>
        <dbReference type="EMBL" id="PRW32577.1"/>
    </source>
</evidence>
<dbReference type="AlphaFoldDB" id="A0A2P6TF26"/>
<accession>A0A2P6TF26</accession>
<proteinExistence type="predicted"/>
<dbReference type="OrthoDB" id="514808at2759"/>
<sequence length="217" mass="22457">MLQRAGLRSYGALLERAASLAGRRAQPLSRSSWGSGGWLSAAPGGTCTVTLPAARVAASAFSSSSGGGGGSGLPAAATGPVAASSSPACPLPAPAASQDRPILDLPAKLVLLEQVAGIPQDAARQRFHMFLCGPAHHIAVRLSFLRSRGKLRSLQGLSPRLFEVICPSDEELCRLHGEDLEDLAAFKQQYLASPEWQAFCQQHAVVQAQPEGPGAGA</sequence>
<protein>
    <submittedName>
        <fullName evidence="1">Uncharacterized protein</fullName>
    </submittedName>
</protein>
<comment type="caution">
    <text evidence="1">The sequence shown here is derived from an EMBL/GenBank/DDBJ whole genome shotgun (WGS) entry which is preliminary data.</text>
</comment>
<dbReference type="Proteomes" id="UP000239899">
    <property type="component" value="Unassembled WGS sequence"/>
</dbReference>
<organism evidence="1 2">
    <name type="scientific">Chlorella sorokiniana</name>
    <name type="common">Freshwater green alga</name>
    <dbReference type="NCBI Taxonomy" id="3076"/>
    <lineage>
        <taxon>Eukaryota</taxon>
        <taxon>Viridiplantae</taxon>
        <taxon>Chlorophyta</taxon>
        <taxon>core chlorophytes</taxon>
        <taxon>Trebouxiophyceae</taxon>
        <taxon>Chlorellales</taxon>
        <taxon>Chlorellaceae</taxon>
        <taxon>Chlorella clade</taxon>
        <taxon>Chlorella</taxon>
    </lineage>
</organism>
<gene>
    <name evidence="1" type="ORF">C2E21_8252</name>
</gene>
<name>A0A2P6TF26_CHLSO</name>
<evidence type="ECO:0000313" key="2">
    <source>
        <dbReference type="Proteomes" id="UP000239899"/>
    </source>
</evidence>
<reference evidence="1 2" key="1">
    <citation type="journal article" date="2018" name="Plant J.">
        <title>Genome sequences of Chlorella sorokiniana UTEX 1602 and Micractinium conductrix SAG 241.80: implications to maltose excretion by a green alga.</title>
        <authorList>
            <person name="Arriola M.B."/>
            <person name="Velmurugan N."/>
            <person name="Zhang Y."/>
            <person name="Plunkett M.H."/>
            <person name="Hondzo H."/>
            <person name="Barney B.M."/>
        </authorList>
    </citation>
    <scope>NUCLEOTIDE SEQUENCE [LARGE SCALE GENOMIC DNA]</scope>
    <source>
        <strain evidence="2">UTEX 1602</strain>
    </source>
</reference>
<dbReference type="EMBL" id="LHPG02000019">
    <property type="protein sequence ID" value="PRW32577.1"/>
    <property type="molecule type" value="Genomic_DNA"/>
</dbReference>